<dbReference type="GO" id="GO:0006281">
    <property type="term" value="P:DNA repair"/>
    <property type="evidence" value="ECO:0007669"/>
    <property type="project" value="UniProtKB-KW"/>
</dbReference>
<organism evidence="9 10">
    <name type="scientific">Candidatus Terasakiella magnetica</name>
    <dbReference type="NCBI Taxonomy" id="1867952"/>
    <lineage>
        <taxon>Bacteria</taxon>
        <taxon>Pseudomonadati</taxon>
        <taxon>Pseudomonadota</taxon>
        <taxon>Alphaproteobacteria</taxon>
        <taxon>Rhodospirillales</taxon>
        <taxon>Terasakiellaceae</taxon>
        <taxon>Terasakiella</taxon>
    </lineage>
</organism>
<gene>
    <name evidence="9" type="primary">umuD</name>
    <name evidence="9" type="ORF">MTBPR1_80089</name>
</gene>
<evidence type="ECO:0000256" key="5">
    <source>
        <dbReference type="ARBA" id="ARBA00023204"/>
    </source>
</evidence>
<dbReference type="GO" id="GO:0003677">
    <property type="term" value="F:DNA binding"/>
    <property type="evidence" value="ECO:0007669"/>
    <property type="project" value="InterPro"/>
</dbReference>
<dbReference type="CDD" id="cd06529">
    <property type="entry name" value="S24_LexA-like"/>
    <property type="match status" value="1"/>
</dbReference>
<dbReference type="EMBL" id="FLYE01000047">
    <property type="protein sequence ID" value="SCA58035.1"/>
    <property type="molecule type" value="Genomic_DNA"/>
</dbReference>
<dbReference type="PANTHER" id="PTHR33516:SF2">
    <property type="entry name" value="LEXA REPRESSOR-RELATED"/>
    <property type="match status" value="1"/>
</dbReference>
<evidence type="ECO:0000259" key="8">
    <source>
        <dbReference type="Pfam" id="PF00717"/>
    </source>
</evidence>
<evidence type="ECO:0000256" key="3">
    <source>
        <dbReference type="ARBA" id="ARBA00022801"/>
    </source>
</evidence>
<keyword evidence="2" id="KW-0227">DNA damage</keyword>
<evidence type="ECO:0000256" key="1">
    <source>
        <dbReference type="ARBA" id="ARBA00007484"/>
    </source>
</evidence>
<dbReference type="GO" id="GO:0016787">
    <property type="term" value="F:hydrolase activity"/>
    <property type="evidence" value="ECO:0007669"/>
    <property type="project" value="UniProtKB-KW"/>
</dbReference>
<keyword evidence="5" id="KW-0234">DNA repair</keyword>
<dbReference type="GO" id="GO:0009432">
    <property type="term" value="P:SOS response"/>
    <property type="evidence" value="ECO:0007669"/>
    <property type="project" value="UniProtKB-KW"/>
</dbReference>
<feature type="domain" description="Peptidase S24/S26A/S26B/S26C" evidence="8">
    <location>
        <begin position="16"/>
        <end position="127"/>
    </location>
</feature>
<keyword evidence="10" id="KW-1185">Reference proteome</keyword>
<dbReference type="EC" id="3.4.21.-" evidence="9"/>
<dbReference type="STRING" id="1867952.MTBPR1_80089"/>
<dbReference type="GO" id="GO:0006355">
    <property type="term" value="P:regulation of DNA-templated transcription"/>
    <property type="evidence" value="ECO:0007669"/>
    <property type="project" value="InterPro"/>
</dbReference>
<keyword evidence="4 7" id="KW-0068">Autocatalytic cleavage</keyword>
<dbReference type="SUPFAM" id="SSF51306">
    <property type="entry name" value="LexA/Signal peptidase"/>
    <property type="match status" value="1"/>
</dbReference>
<dbReference type="Gene3D" id="2.10.109.10">
    <property type="entry name" value="Umud Fragment, subunit A"/>
    <property type="match status" value="1"/>
</dbReference>
<comment type="similarity">
    <text evidence="1 7">Belongs to the peptidase S24 family.</text>
</comment>
<dbReference type="InterPro" id="IPR050077">
    <property type="entry name" value="LexA_repressor"/>
</dbReference>
<proteinExistence type="inferred from homology"/>
<dbReference type="InterPro" id="IPR015927">
    <property type="entry name" value="Peptidase_S24_S26A/B/C"/>
</dbReference>
<keyword evidence="6" id="KW-0742">SOS response</keyword>
<evidence type="ECO:0000313" key="10">
    <source>
        <dbReference type="Proteomes" id="UP000231658"/>
    </source>
</evidence>
<evidence type="ECO:0000256" key="6">
    <source>
        <dbReference type="ARBA" id="ARBA00023236"/>
    </source>
</evidence>
<evidence type="ECO:0000313" key="9">
    <source>
        <dbReference type="EMBL" id="SCA58035.1"/>
    </source>
</evidence>
<dbReference type="NCBIfam" id="NF007621">
    <property type="entry name" value="PRK10276.1"/>
    <property type="match status" value="1"/>
</dbReference>
<dbReference type="InterPro" id="IPR006197">
    <property type="entry name" value="Peptidase_S24_LexA"/>
</dbReference>
<dbReference type="AlphaFoldDB" id="A0A1C3RL89"/>
<name>A0A1C3RL89_9PROT</name>
<dbReference type="InterPro" id="IPR036286">
    <property type="entry name" value="LexA/Signal_pep-like_sf"/>
</dbReference>
<dbReference type="RefSeq" id="WP_069190039.1">
    <property type="nucleotide sequence ID" value="NZ_FLYE01000047.1"/>
</dbReference>
<dbReference type="InterPro" id="IPR039418">
    <property type="entry name" value="LexA-like"/>
</dbReference>
<evidence type="ECO:0000256" key="2">
    <source>
        <dbReference type="ARBA" id="ARBA00022763"/>
    </source>
</evidence>
<reference evidence="9 10" key="1">
    <citation type="submission" date="2016-07" db="EMBL/GenBank/DDBJ databases">
        <authorList>
            <person name="Lefevre C.T."/>
        </authorList>
    </citation>
    <scope>NUCLEOTIDE SEQUENCE [LARGE SCALE GENOMIC DNA]</scope>
    <source>
        <strain evidence="9">PR1</strain>
    </source>
</reference>
<dbReference type="Proteomes" id="UP000231658">
    <property type="component" value="Unassembled WGS sequence"/>
</dbReference>
<dbReference type="OrthoDB" id="9802364at2"/>
<sequence length="135" mass="15013">MNIFTPLFSKLKLPYFLSRVPAGFPSPAEDYEESRLDLNDFIEHPAATFFVRASGESMTGAGIFPGDLLIVDRSLQAKHNSIVIAVINGEMTLKRLIRRNGQCYLKADNPAYPNIALSDDALIWGVVKNSVRDLE</sequence>
<accession>A0A1C3RL89</accession>
<evidence type="ECO:0000256" key="4">
    <source>
        <dbReference type="ARBA" id="ARBA00022813"/>
    </source>
</evidence>
<evidence type="ECO:0000256" key="7">
    <source>
        <dbReference type="RuleBase" id="RU003991"/>
    </source>
</evidence>
<dbReference type="Pfam" id="PF00717">
    <property type="entry name" value="Peptidase_S24"/>
    <property type="match status" value="1"/>
</dbReference>
<dbReference type="PRINTS" id="PR00726">
    <property type="entry name" value="LEXASERPTASE"/>
</dbReference>
<protein>
    <submittedName>
        <fullName evidence="9">DNA polymerase V, subunit D</fullName>
        <ecNumber evidence="9">3.4.21.-</ecNumber>
    </submittedName>
</protein>
<keyword evidence="3 7" id="KW-0378">Hydrolase</keyword>
<dbReference type="PANTHER" id="PTHR33516">
    <property type="entry name" value="LEXA REPRESSOR"/>
    <property type="match status" value="1"/>
</dbReference>